<feature type="domain" description="Bacterial type II secretion system protein E" evidence="2">
    <location>
        <begin position="1"/>
        <end position="81"/>
    </location>
</feature>
<dbReference type="GO" id="GO:0016887">
    <property type="term" value="F:ATP hydrolysis activity"/>
    <property type="evidence" value="ECO:0007669"/>
    <property type="project" value="InterPro"/>
</dbReference>
<dbReference type="EMBL" id="AFOC01000091">
    <property type="protein sequence ID" value="EGV50311.1"/>
    <property type="molecule type" value="Genomic_DNA"/>
</dbReference>
<evidence type="ECO:0000256" key="1">
    <source>
        <dbReference type="ARBA" id="ARBA00006611"/>
    </source>
</evidence>
<evidence type="ECO:0000313" key="3">
    <source>
        <dbReference type="EMBL" id="EGV50311.1"/>
    </source>
</evidence>
<dbReference type="Proteomes" id="UP000004491">
    <property type="component" value="Unassembled WGS sequence"/>
</dbReference>
<dbReference type="Gene3D" id="3.40.50.300">
    <property type="entry name" value="P-loop containing nucleotide triphosphate hydrolases"/>
    <property type="match status" value="1"/>
</dbReference>
<dbReference type="PATRIC" id="fig|1048808.3.peg.2731"/>
<evidence type="ECO:0000313" key="4">
    <source>
        <dbReference type="Proteomes" id="UP000004491"/>
    </source>
</evidence>
<proteinExistence type="inferred from homology"/>
<comment type="caution">
    <text evidence="3">The sequence shown here is derived from an EMBL/GenBank/DDBJ whole genome shotgun (WGS) entry which is preliminary data.</text>
</comment>
<comment type="similarity">
    <text evidence="1">Belongs to the GSP E family.</text>
</comment>
<organism evidence="3 4">
    <name type="scientific">endosymbiont of Riftia pachyptila</name>
    <name type="common">vent Ph05</name>
    <dbReference type="NCBI Taxonomy" id="1048808"/>
    <lineage>
        <taxon>Bacteria</taxon>
        <taxon>Pseudomonadati</taxon>
        <taxon>Pseudomonadota</taxon>
        <taxon>Gammaproteobacteria</taxon>
        <taxon>sulfur-oxidizing symbionts</taxon>
    </lineage>
</organism>
<keyword evidence="4" id="KW-1185">Reference proteome</keyword>
<dbReference type="InterPro" id="IPR050921">
    <property type="entry name" value="T4SS_GSP_E_ATPase"/>
</dbReference>
<dbReference type="PANTHER" id="PTHR30486:SF12">
    <property type="entry name" value="TYPE IV PILUS ATPASE PILU"/>
    <property type="match status" value="1"/>
</dbReference>
<dbReference type="PANTHER" id="PTHR30486">
    <property type="entry name" value="TWITCHING MOTILITY PROTEIN PILT"/>
    <property type="match status" value="1"/>
</dbReference>
<name>G2DGE8_9GAMM</name>
<dbReference type="SUPFAM" id="SSF52540">
    <property type="entry name" value="P-loop containing nucleoside triphosphate hydrolases"/>
    <property type="match status" value="1"/>
</dbReference>
<gene>
    <name evidence="3" type="primary">pilU1</name>
    <name evidence="3" type="ORF">Rifp1Sym_dl00110</name>
</gene>
<dbReference type="AlphaFoldDB" id="G2DGE8"/>
<dbReference type="Pfam" id="PF00437">
    <property type="entry name" value="T2SSE"/>
    <property type="match status" value="1"/>
</dbReference>
<evidence type="ECO:0000259" key="2">
    <source>
        <dbReference type="Pfam" id="PF00437"/>
    </source>
</evidence>
<sequence>MREAPDVIQIGEIRDMETMKYAIAYAETGHLCLSTLHSNNANQALDRIINFFPDTARQQLYMDLSLNLKAVISQRLVRNVNGQRLPAVEILLLTSYISELIQKGDIHGIKEAMEQGTERGMQTFDQSLYKLYREERISLEEALSHADSRNNLSLKIRLSEGASPGFSGNLGITEKQP</sequence>
<dbReference type="InterPro" id="IPR001482">
    <property type="entry name" value="T2SS/T4SS_dom"/>
</dbReference>
<reference evidence="3" key="1">
    <citation type="journal article" date="2011" name="ISME J.">
        <title>The endosymbionts of the deep-sea tubeworms Riftia pachyptila and Tevnia jerichonana share an identical physiology as revealed by proteogenomic analyses.</title>
        <authorList>
            <person name="Gardebrecht A."/>
            <person name="Markert S."/>
            <person name="Felbeck H."/>
            <person name="Thuermer A."/>
            <person name="Albrecht D."/>
            <person name="Wollherr A."/>
            <person name="Kabisch J."/>
            <person name="Lehmann R."/>
            <person name="Daniel R."/>
            <person name="Liesegang H."/>
            <person name="Hecker M."/>
            <person name="Sievert S.M."/>
            <person name="Schweder T."/>
        </authorList>
    </citation>
    <scope>NUCLEOTIDE SEQUENCE [LARGE SCALE GENOMIC DNA]</scope>
</reference>
<accession>G2DGE8</accession>
<dbReference type="InterPro" id="IPR027417">
    <property type="entry name" value="P-loop_NTPase"/>
</dbReference>
<protein>
    <submittedName>
        <fullName evidence="3">Pilus assembly protein, ATPase PilU</fullName>
    </submittedName>
</protein>